<accession>A0ABU1NDI4</accession>
<feature type="transmembrane region" description="Helical" evidence="1">
    <location>
        <begin position="56"/>
        <end position="75"/>
    </location>
</feature>
<dbReference type="InterPro" id="IPR021776">
    <property type="entry name" value="ActD"/>
</dbReference>
<keyword evidence="1" id="KW-0472">Membrane</keyword>
<comment type="caution">
    <text evidence="2">The sequence shown here is derived from an EMBL/GenBank/DDBJ whole genome shotgun (WGS) entry which is preliminary data.</text>
</comment>
<gene>
    <name evidence="2" type="ORF">J2739_002296</name>
</gene>
<evidence type="ECO:0000313" key="3">
    <source>
        <dbReference type="Proteomes" id="UP001184230"/>
    </source>
</evidence>
<dbReference type="PANTHER" id="PTHR40394">
    <property type="entry name" value="LIPOPROTEIN-RELATED"/>
    <property type="match status" value="1"/>
</dbReference>
<dbReference type="Pfam" id="PF11821">
    <property type="entry name" value="ActD"/>
    <property type="match status" value="1"/>
</dbReference>
<reference evidence="2 3" key="1">
    <citation type="submission" date="2023-07" db="EMBL/GenBank/DDBJ databases">
        <title>Sorghum-associated microbial communities from plants grown in Nebraska, USA.</title>
        <authorList>
            <person name="Schachtman D."/>
        </authorList>
    </citation>
    <scope>NUCLEOTIDE SEQUENCE [LARGE SCALE GENOMIC DNA]</scope>
    <source>
        <strain evidence="2 3">DS1781</strain>
    </source>
</reference>
<name>A0ABU1NDI4_9BURK</name>
<dbReference type="EMBL" id="JAVDRF010000004">
    <property type="protein sequence ID" value="MDR6536523.1"/>
    <property type="molecule type" value="Genomic_DNA"/>
</dbReference>
<dbReference type="PANTHER" id="PTHR40394:SF2">
    <property type="entry name" value="QUINOL:CYTOCHROME C OXIDOREDUCTASE MEMBRANE PROTEIN"/>
    <property type="match status" value="1"/>
</dbReference>
<protein>
    <recommendedName>
        <fullName evidence="4">Quinol:cytochrome c oxidoreductase membrane protein</fullName>
    </recommendedName>
</protein>
<keyword evidence="1" id="KW-1133">Transmembrane helix</keyword>
<feature type="transmembrane region" description="Helical" evidence="1">
    <location>
        <begin position="95"/>
        <end position="118"/>
    </location>
</feature>
<dbReference type="Proteomes" id="UP001184230">
    <property type="component" value="Unassembled WGS sequence"/>
</dbReference>
<keyword evidence="1" id="KW-0812">Transmembrane</keyword>
<dbReference type="RefSeq" id="WP_309901611.1">
    <property type="nucleotide sequence ID" value="NZ_JAVDRF010000004.1"/>
</dbReference>
<evidence type="ECO:0000256" key="1">
    <source>
        <dbReference type="SAM" id="Phobius"/>
    </source>
</evidence>
<proteinExistence type="predicted"/>
<evidence type="ECO:0000313" key="2">
    <source>
        <dbReference type="EMBL" id="MDR6536523.1"/>
    </source>
</evidence>
<organism evidence="2 3">
    <name type="scientific">Variovorax soli</name>
    <dbReference type="NCBI Taxonomy" id="376815"/>
    <lineage>
        <taxon>Bacteria</taxon>
        <taxon>Pseudomonadati</taxon>
        <taxon>Pseudomonadota</taxon>
        <taxon>Betaproteobacteria</taxon>
        <taxon>Burkholderiales</taxon>
        <taxon>Comamonadaceae</taxon>
        <taxon>Variovorax</taxon>
    </lineage>
</organism>
<evidence type="ECO:0008006" key="4">
    <source>
        <dbReference type="Google" id="ProtNLM"/>
    </source>
</evidence>
<sequence length="176" mass="19067">MTAVWGLMAEFATADELLAAALRVRAIGYQHAEAYSPFPVEGLAEALGFERSRVPFITFLGAVLGGAGGFFMQWYSAVVDYPLNIGGRPLNSWPMFVPVTFELAVLGGALAAVAAMLVGSGLPRLRHPVFGARDFDLATRNRFFLCLRSDDPAFDAEQAAALLDSMKPIRRMEVPL</sequence>
<keyword evidence="3" id="KW-1185">Reference proteome</keyword>